<protein>
    <submittedName>
        <fullName evidence="2">Uncharacterized protein</fullName>
    </submittedName>
</protein>
<evidence type="ECO:0000313" key="3">
    <source>
        <dbReference type="Proteomes" id="UP000232003"/>
    </source>
</evidence>
<dbReference type="KEGG" id="nfl:COO91_03383"/>
<feature type="transmembrane region" description="Helical" evidence="1">
    <location>
        <begin position="97"/>
        <end position="116"/>
    </location>
</feature>
<feature type="transmembrane region" description="Helical" evidence="1">
    <location>
        <begin position="66"/>
        <end position="85"/>
    </location>
</feature>
<dbReference type="Proteomes" id="UP000232003">
    <property type="component" value="Chromosome"/>
</dbReference>
<sequence length="133" mass="14233">MSQLSDALTILATSPVAKDREAIARLEKASQANLDSILRELDNQATLAEIGLFDSLGERRKLTKRIIVSAGLMCSGLSCLITIWLRPSLAMPTAASYAVTPIGFITGAAASSFVLAEARRKTLDKPSLPVKNF</sequence>
<dbReference type="RefSeq" id="WP_100899079.1">
    <property type="nucleotide sequence ID" value="NZ_CAWNNC010000001.1"/>
</dbReference>
<dbReference type="AlphaFoldDB" id="A0A2K8SPU9"/>
<name>A0A2K8SPU9_9NOSO</name>
<reference evidence="2 3" key="1">
    <citation type="submission" date="2017-11" db="EMBL/GenBank/DDBJ databases">
        <title>Complete genome of a free-living desiccation-tolerant cyanobacterium and its photosynthetic adaptation to extreme terrestrial habitat.</title>
        <authorList>
            <person name="Shang J."/>
        </authorList>
    </citation>
    <scope>NUCLEOTIDE SEQUENCE [LARGE SCALE GENOMIC DNA]</scope>
    <source>
        <strain evidence="2 3">CCNUN1</strain>
    </source>
</reference>
<keyword evidence="1" id="KW-0472">Membrane</keyword>
<evidence type="ECO:0000256" key="1">
    <source>
        <dbReference type="SAM" id="Phobius"/>
    </source>
</evidence>
<keyword evidence="3" id="KW-1185">Reference proteome</keyword>
<keyword evidence="1" id="KW-1133">Transmembrane helix</keyword>
<dbReference type="EMBL" id="CP024785">
    <property type="protein sequence ID" value="AUB37438.1"/>
    <property type="molecule type" value="Genomic_DNA"/>
</dbReference>
<keyword evidence="1" id="KW-0812">Transmembrane</keyword>
<evidence type="ECO:0000313" key="2">
    <source>
        <dbReference type="EMBL" id="AUB37438.1"/>
    </source>
</evidence>
<gene>
    <name evidence="2" type="ORF">COO91_03383</name>
</gene>
<organism evidence="2 3">
    <name type="scientific">Nostoc flagelliforme CCNUN1</name>
    <dbReference type="NCBI Taxonomy" id="2038116"/>
    <lineage>
        <taxon>Bacteria</taxon>
        <taxon>Bacillati</taxon>
        <taxon>Cyanobacteriota</taxon>
        <taxon>Cyanophyceae</taxon>
        <taxon>Nostocales</taxon>
        <taxon>Nostocaceae</taxon>
        <taxon>Nostoc</taxon>
    </lineage>
</organism>
<proteinExistence type="predicted"/>
<dbReference type="OrthoDB" id="487118at2"/>
<accession>A0A2K8SPU9</accession>